<evidence type="ECO:0000313" key="3">
    <source>
        <dbReference type="Proteomes" id="UP000297693"/>
    </source>
</evidence>
<dbReference type="SMART" id="SM00642">
    <property type="entry name" value="Aamy"/>
    <property type="match status" value="1"/>
</dbReference>
<dbReference type="PANTHER" id="PTHR47786">
    <property type="entry name" value="ALPHA-1,4-GLUCAN:MALTOSE-1-PHOSPHATE MALTOSYLTRANSFERASE"/>
    <property type="match status" value="1"/>
</dbReference>
<organism evidence="2 3">
    <name type="scientific">Leptospira ognonensis</name>
    <dbReference type="NCBI Taxonomy" id="2484945"/>
    <lineage>
        <taxon>Bacteria</taxon>
        <taxon>Pseudomonadati</taxon>
        <taxon>Spirochaetota</taxon>
        <taxon>Spirochaetia</taxon>
        <taxon>Leptospirales</taxon>
        <taxon>Leptospiraceae</taxon>
        <taxon>Leptospira</taxon>
    </lineage>
</organism>
<protein>
    <submittedName>
        <fullName evidence="2">Alpha-amylase</fullName>
    </submittedName>
</protein>
<dbReference type="GO" id="GO:0005975">
    <property type="term" value="P:carbohydrate metabolic process"/>
    <property type="evidence" value="ECO:0007669"/>
    <property type="project" value="InterPro"/>
</dbReference>
<feature type="domain" description="Glycosyl hydrolase family 13 catalytic" evidence="1">
    <location>
        <begin position="37"/>
        <end position="345"/>
    </location>
</feature>
<sequence length="438" mass="51138">MNSHFWEIPAVSAANEIWLMGIWEMSPGSRKIAQSHEGLRNEFRRALTDVTDEDILSSPYAIYDYKLNLELTSDSELLRFKDELHRRNKKLILDFVPNHMSLDTPLLYTHPECFLRGEQVDKNHFQHSSKLIFAHGRDPYFDGWTDTVQWDFSKPQTLELHLTILLDIAKLCDGVRCDMAMLALADVFFSTHGKQGINYWQELISKVKSKFPDFKFYAEAYWNREYDLQTAGFDGTYDKTLYDRLSHKNGIGVCEHLDANLEFQNKSIRFLENHDEERSAKHFQEESLNFFGLLCFIPGILLYYNGQEMGNKIKLPVQLGKRDKEKTKEPYISYYERIFKILNSRPTIIERTILSYDLYGDGRILAHLLTYANTKELLIWNPMSYELSGKVMLTSPVDFTGELRDQISNSIFPKPSIADLANGFYFKLNANQAQWFIF</sequence>
<evidence type="ECO:0000313" key="2">
    <source>
        <dbReference type="EMBL" id="TGL58083.1"/>
    </source>
</evidence>
<gene>
    <name evidence="2" type="ORF">EHQ58_11880</name>
</gene>
<dbReference type="AlphaFoldDB" id="A0A4V3JR03"/>
<reference evidence="2" key="1">
    <citation type="journal article" date="2019" name="PLoS Negl. Trop. Dis.">
        <title>Revisiting the worldwide diversity of Leptospira species in the environment.</title>
        <authorList>
            <person name="Vincent A.T."/>
            <person name="Schiettekatte O."/>
            <person name="Bourhy P."/>
            <person name="Veyrier F.J."/>
            <person name="Picardeau M."/>
        </authorList>
    </citation>
    <scope>NUCLEOTIDE SEQUENCE [LARGE SCALE GENOMIC DNA]</scope>
    <source>
        <strain evidence="2">201702476</strain>
    </source>
</reference>
<dbReference type="OrthoDB" id="9808590at2"/>
<name>A0A4V3JR03_9LEPT</name>
<dbReference type="InterPro" id="IPR006047">
    <property type="entry name" value="GH13_cat_dom"/>
</dbReference>
<dbReference type="Proteomes" id="UP000297693">
    <property type="component" value="Unassembled WGS sequence"/>
</dbReference>
<dbReference type="RefSeq" id="WP_135624100.1">
    <property type="nucleotide sequence ID" value="NZ_RQGD01000034.1"/>
</dbReference>
<evidence type="ECO:0000259" key="1">
    <source>
        <dbReference type="SMART" id="SM00642"/>
    </source>
</evidence>
<dbReference type="SUPFAM" id="SSF51445">
    <property type="entry name" value="(Trans)glycosidases"/>
    <property type="match status" value="1"/>
</dbReference>
<proteinExistence type="predicted"/>
<keyword evidence="3" id="KW-1185">Reference proteome</keyword>
<dbReference type="InterPro" id="IPR017853">
    <property type="entry name" value="GH"/>
</dbReference>
<accession>A0A4V3JR03</accession>
<dbReference type="Gene3D" id="3.20.20.80">
    <property type="entry name" value="Glycosidases"/>
    <property type="match status" value="1"/>
</dbReference>
<dbReference type="EMBL" id="RQGD01000034">
    <property type="protein sequence ID" value="TGL58083.1"/>
    <property type="molecule type" value="Genomic_DNA"/>
</dbReference>
<dbReference type="PANTHER" id="PTHR47786:SF2">
    <property type="entry name" value="GLYCOSYL HYDROLASE FAMILY 13 CATALYTIC DOMAIN-CONTAINING PROTEIN"/>
    <property type="match status" value="1"/>
</dbReference>
<comment type="caution">
    <text evidence="2">The sequence shown here is derived from an EMBL/GenBank/DDBJ whole genome shotgun (WGS) entry which is preliminary data.</text>
</comment>